<evidence type="ECO:0000313" key="2">
    <source>
        <dbReference type="EMBL" id="GFR60523.1"/>
    </source>
</evidence>
<dbReference type="Proteomes" id="UP000762676">
    <property type="component" value="Unassembled WGS sequence"/>
</dbReference>
<dbReference type="AlphaFoldDB" id="A0AAV4EHR7"/>
<protein>
    <submittedName>
        <fullName evidence="2">Uncharacterized protein</fullName>
    </submittedName>
</protein>
<sequence>PITNHYGDYTGVYDDDDDTDDDDDEDGAGGDSSDCTYAVGCINGDGSGGSCCIDDDDNFFKENTLIAGFCCGLVKHAKPNKSISNCYVFFSSVGPTISQIKVEEGG</sequence>
<evidence type="ECO:0000256" key="1">
    <source>
        <dbReference type="SAM" id="MobiDB-lite"/>
    </source>
</evidence>
<dbReference type="EMBL" id="BMAT01010776">
    <property type="protein sequence ID" value="GFR60523.1"/>
    <property type="molecule type" value="Genomic_DNA"/>
</dbReference>
<keyword evidence="3" id="KW-1185">Reference proteome</keyword>
<reference evidence="2 3" key="1">
    <citation type="journal article" date="2021" name="Elife">
        <title>Chloroplast acquisition without the gene transfer in kleptoplastic sea slugs, Plakobranchus ocellatus.</title>
        <authorList>
            <person name="Maeda T."/>
            <person name="Takahashi S."/>
            <person name="Yoshida T."/>
            <person name="Shimamura S."/>
            <person name="Takaki Y."/>
            <person name="Nagai Y."/>
            <person name="Toyoda A."/>
            <person name="Suzuki Y."/>
            <person name="Arimoto A."/>
            <person name="Ishii H."/>
            <person name="Satoh N."/>
            <person name="Nishiyama T."/>
            <person name="Hasebe M."/>
            <person name="Maruyama T."/>
            <person name="Minagawa J."/>
            <person name="Obokata J."/>
            <person name="Shigenobu S."/>
        </authorList>
    </citation>
    <scope>NUCLEOTIDE SEQUENCE [LARGE SCALE GENOMIC DNA]</scope>
</reference>
<accession>A0AAV4EHR7</accession>
<organism evidence="2 3">
    <name type="scientific">Elysia marginata</name>
    <dbReference type="NCBI Taxonomy" id="1093978"/>
    <lineage>
        <taxon>Eukaryota</taxon>
        <taxon>Metazoa</taxon>
        <taxon>Spiralia</taxon>
        <taxon>Lophotrochozoa</taxon>
        <taxon>Mollusca</taxon>
        <taxon>Gastropoda</taxon>
        <taxon>Heterobranchia</taxon>
        <taxon>Euthyneura</taxon>
        <taxon>Panpulmonata</taxon>
        <taxon>Sacoglossa</taxon>
        <taxon>Placobranchoidea</taxon>
        <taxon>Plakobranchidae</taxon>
        <taxon>Elysia</taxon>
    </lineage>
</organism>
<feature type="non-terminal residue" evidence="2">
    <location>
        <position position="1"/>
    </location>
</feature>
<feature type="region of interest" description="Disordered" evidence="1">
    <location>
        <begin position="1"/>
        <end position="32"/>
    </location>
</feature>
<feature type="compositionally biased region" description="Acidic residues" evidence="1">
    <location>
        <begin position="13"/>
        <end position="28"/>
    </location>
</feature>
<comment type="caution">
    <text evidence="2">The sequence shown here is derived from an EMBL/GenBank/DDBJ whole genome shotgun (WGS) entry which is preliminary data.</text>
</comment>
<proteinExistence type="predicted"/>
<gene>
    <name evidence="2" type="ORF">ElyMa_005409900</name>
</gene>
<evidence type="ECO:0000313" key="3">
    <source>
        <dbReference type="Proteomes" id="UP000762676"/>
    </source>
</evidence>
<name>A0AAV4EHR7_9GAST</name>